<feature type="domain" description="Integrator complex subunit 7 C-terminal" evidence="7">
    <location>
        <begin position="819"/>
        <end position="953"/>
    </location>
</feature>
<dbReference type="SUPFAM" id="SSF48371">
    <property type="entry name" value="ARM repeat"/>
    <property type="match status" value="1"/>
</dbReference>
<evidence type="ECO:0000256" key="1">
    <source>
        <dbReference type="ARBA" id="ARBA00004123"/>
    </source>
</evidence>
<name>A0ABP9XT43_9FUNG</name>
<evidence type="ECO:0000256" key="6">
    <source>
        <dbReference type="ARBA" id="ARBA00023242"/>
    </source>
</evidence>
<evidence type="ECO:0000256" key="2">
    <source>
        <dbReference type="ARBA" id="ARBA00004496"/>
    </source>
</evidence>
<evidence type="ECO:0000313" key="10">
    <source>
        <dbReference type="EMBL" id="GAA5797949.1"/>
    </source>
</evidence>
<sequence>MDEFNSSVARDQTEGHKALLELEAKFNKKSRSAALSIQGSQIQALTGFIHIFEQYPYPVVINAAILKLADWFRTYNNNVKYYVYKVFKEASDLHLAKVINVEETVRRILPILGSNDTIARSITLRVLGCMSMIIAEKLDVQFGIIQRLELATDRIELEAAIWAGDQICARSNRFPSVIFSKVGDKLEKPDTPFDIKLRLVKIFRHMHQDIGMARQAKLACLNLLNDPDTDPKLVIVTLRTLTLLLSEAVIDRKEQINRLLNYALKDAREEVRYNVLYDLFLLGKNDIMFDETHIVRLLNVIVSEPNLRTQQRGFKCAQNLIETHQKLIVQIITTTNSPILQEFTGLIYKCEKVMNTSIENKQYTLLIACARLLYTILRVILSRKINQDAMDMDIDILPSIKELGYRIAEQITKVDVVFIHSKEDNKYKLKELLKIKASFCLLLEEWDCDASFKDAYHLLTHADDEIAVVLLPYLSCISRRCFNLSSWFPDQAFKELQKRTNRPSICVNLVRLLLRTTKSNHELTEKIVSLLNQFGSWNQSSKSYLRNGWNIYLIGMEAGSCGWYELMYITMSGLCNKVETEACLYWLKSLSSLANAEWTLSTNQTVSNHGYTASVLNKYIKSLTQHKALQSLERVRTNQSWYIQLRMEILVAIQHTIMALDHPHFKKQSRLMQDCAIKFRKIAFRYDFIAQAQFGIDREMLEVIESYKIFALICEHASRTFSGHNQMFFCVDPSLIPLINNSGTKQTKLTNHNLAIRMIQLYKGFIKTVTAWDELDHLDSVDRRKICVKDMKYILQTIMEQPLILPKSFFGNRKNITIQLTTEPTLSEKKPITLQTNQDLVIKFEGLVQGNQYEKSKIKKAIIVCFVTKEKVIHFDDKLGVGMIFSEPSQLLADQDVLLQPPTIYIANVRNSYFTYTGLLSLPKSKPTESPSTKREAWVNVFVKLLDENSGIWSVGPQKWGKVII</sequence>
<feature type="domain" description="Integrator complex subunit 7 helical bundle" evidence="9">
    <location>
        <begin position="573"/>
        <end position="659"/>
    </location>
</feature>
<evidence type="ECO:0000256" key="3">
    <source>
        <dbReference type="ARBA" id="ARBA00008565"/>
    </source>
</evidence>
<evidence type="ECO:0000256" key="5">
    <source>
        <dbReference type="ARBA" id="ARBA00022490"/>
    </source>
</evidence>
<dbReference type="EMBL" id="BAABUJ010000009">
    <property type="protein sequence ID" value="GAA5797949.1"/>
    <property type="molecule type" value="Genomic_DNA"/>
</dbReference>
<keyword evidence="6" id="KW-0539">Nucleus</keyword>
<protein>
    <recommendedName>
        <fullName evidence="4">Integrator complex subunit 7</fullName>
    </recommendedName>
</protein>
<dbReference type="InterPro" id="IPR033060">
    <property type="entry name" value="INTS7"/>
</dbReference>
<accession>A0ABP9XT43</accession>
<dbReference type="InterPro" id="IPR016024">
    <property type="entry name" value="ARM-type_fold"/>
</dbReference>
<dbReference type="Pfam" id="PF24436">
    <property type="entry name" value="INTS7_N"/>
    <property type="match status" value="1"/>
</dbReference>
<feature type="domain" description="Integrator complex subunit 7 N-terminal" evidence="8">
    <location>
        <begin position="38"/>
        <end position="538"/>
    </location>
</feature>
<evidence type="ECO:0000259" key="8">
    <source>
        <dbReference type="Pfam" id="PF24436"/>
    </source>
</evidence>
<proteinExistence type="inferred from homology"/>
<evidence type="ECO:0000259" key="9">
    <source>
        <dbReference type="Pfam" id="PF24437"/>
    </source>
</evidence>
<comment type="similarity">
    <text evidence="3">Belongs to the Integrator subunit 7 family.</text>
</comment>
<dbReference type="Pfam" id="PF24437">
    <property type="entry name" value="INTS7_HB"/>
    <property type="match status" value="1"/>
</dbReference>
<keyword evidence="5" id="KW-0963">Cytoplasm</keyword>
<dbReference type="Pfam" id="PF22965">
    <property type="entry name" value="INTS7_C"/>
    <property type="match status" value="1"/>
</dbReference>
<dbReference type="InterPro" id="IPR054519">
    <property type="entry name" value="INTS7_C"/>
</dbReference>
<dbReference type="PANTHER" id="PTHR13322:SF2">
    <property type="entry name" value="INTEGRATOR COMPLEX SUBUNIT 7"/>
    <property type="match status" value="1"/>
</dbReference>
<gene>
    <name evidence="10" type="ORF">HPULCUR_003347</name>
</gene>
<keyword evidence="11" id="KW-1185">Reference proteome</keyword>
<dbReference type="InterPro" id="IPR056517">
    <property type="entry name" value="INTS7_HB"/>
</dbReference>
<dbReference type="InterPro" id="IPR056516">
    <property type="entry name" value="INTS7_N"/>
</dbReference>
<evidence type="ECO:0000313" key="11">
    <source>
        <dbReference type="Proteomes" id="UP001476247"/>
    </source>
</evidence>
<dbReference type="Proteomes" id="UP001476247">
    <property type="component" value="Unassembled WGS sequence"/>
</dbReference>
<evidence type="ECO:0000256" key="4">
    <source>
        <dbReference type="ARBA" id="ARBA00015336"/>
    </source>
</evidence>
<comment type="caution">
    <text evidence="10">The sequence shown here is derived from an EMBL/GenBank/DDBJ whole genome shotgun (WGS) entry which is preliminary data.</text>
</comment>
<evidence type="ECO:0000259" key="7">
    <source>
        <dbReference type="Pfam" id="PF22965"/>
    </source>
</evidence>
<dbReference type="PANTHER" id="PTHR13322">
    <property type="entry name" value="C1ORF73 PROTEIN"/>
    <property type="match status" value="1"/>
</dbReference>
<organism evidence="10 11">
    <name type="scientific">Helicostylum pulchrum</name>
    <dbReference type="NCBI Taxonomy" id="562976"/>
    <lineage>
        <taxon>Eukaryota</taxon>
        <taxon>Fungi</taxon>
        <taxon>Fungi incertae sedis</taxon>
        <taxon>Mucoromycota</taxon>
        <taxon>Mucoromycotina</taxon>
        <taxon>Mucoromycetes</taxon>
        <taxon>Mucorales</taxon>
        <taxon>Mucorineae</taxon>
        <taxon>Mucoraceae</taxon>
        <taxon>Helicostylum</taxon>
    </lineage>
</organism>
<comment type="subcellular location">
    <subcellularLocation>
        <location evidence="2">Cytoplasm</location>
    </subcellularLocation>
    <subcellularLocation>
        <location evidence="1">Nucleus</location>
    </subcellularLocation>
</comment>
<reference evidence="10 11" key="1">
    <citation type="submission" date="2024-04" db="EMBL/GenBank/DDBJ databases">
        <title>genome sequences of Mucor flavus KT1a and Helicostylum pulchrum KT1b strains isolation_sourced from the surface of a dry-aged beef.</title>
        <authorList>
            <person name="Toyotome T."/>
            <person name="Hosono M."/>
            <person name="Torimaru M."/>
            <person name="Fukuda K."/>
            <person name="Mikami N."/>
        </authorList>
    </citation>
    <scope>NUCLEOTIDE SEQUENCE [LARGE SCALE GENOMIC DNA]</scope>
    <source>
        <strain evidence="10 11">KT1b</strain>
    </source>
</reference>